<dbReference type="AlphaFoldDB" id="X1ICV0"/>
<dbReference type="PANTHER" id="PTHR43566">
    <property type="entry name" value="CONSERVED PROTEIN"/>
    <property type="match status" value="1"/>
</dbReference>
<gene>
    <name evidence="2" type="ORF">S03H2_30331</name>
</gene>
<dbReference type="PANTHER" id="PTHR43566:SF1">
    <property type="entry name" value="AAA+ ATPASE DOMAIN-CONTAINING PROTEIN"/>
    <property type="match status" value="1"/>
</dbReference>
<organism evidence="2">
    <name type="scientific">marine sediment metagenome</name>
    <dbReference type="NCBI Taxonomy" id="412755"/>
    <lineage>
        <taxon>unclassified sequences</taxon>
        <taxon>metagenomes</taxon>
        <taxon>ecological metagenomes</taxon>
    </lineage>
</organism>
<dbReference type="EMBL" id="BARU01018348">
    <property type="protein sequence ID" value="GAH55413.1"/>
    <property type="molecule type" value="Genomic_DNA"/>
</dbReference>
<evidence type="ECO:0000313" key="2">
    <source>
        <dbReference type="EMBL" id="GAH55413.1"/>
    </source>
</evidence>
<proteinExistence type="predicted"/>
<sequence>MPKLYFTDTGIRNVVMGDLNPLEARSGSGELVENSVFSMLLMGKDLLDEIYYWRTKAGAKMDFVLRGETLRAYEVKYRSFRGPKISRSIRSFISEYSPEIIYVCTKDFYYHTRISESNVFFSPVFFFQTKLED</sequence>
<comment type="caution">
    <text evidence="2">The sequence shown here is derived from an EMBL/GenBank/DDBJ whole genome shotgun (WGS) entry which is preliminary data.</text>
</comment>
<accession>X1ICV0</accession>
<reference evidence="2" key="1">
    <citation type="journal article" date="2014" name="Front. Microbiol.">
        <title>High frequency of phylogenetically diverse reductive dehalogenase-homologous genes in deep subseafloor sedimentary metagenomes.</title>
        <authorList>
            <person name="Kawai M."/>
            <person name="Futagami T."/>
            <person name="Toyoda A."/>
            <person name="Takaki Y."/>
            <person name="Nishi S."/>
            <person name="Hori S."/>
            <person name="Arai W."/>
            <person name="Tsubouchi T."/>
            <person name="Morono Y."/>
            <person name="Uchiyama I."/>
            <person name="Ito T."/>
            <person name="Fujiyama A."/>
            <person name="Inagaki F."/>
            <person name="Takami H."/>
        </authorList>
    </citation>
    <scope>NUCLEOTIDE SEQUENCE</scope>
    <source>
        <strain evidence="2">Expedition CK06-06</strain>
    </source>
</reference>
<protein>
    <recommendedName>
        <fullName evidence="1">DUF4143 domain-containing protein</fullName>
    </recommendedName>
</protein>
<evidence type="ECO:0000259" key="1">
    <source>
        <dbReference type="Pfam" id="PF13635"/>
    </source>
</evidence>
<dbReference type="Pfam" id="PF13635">
    <property type="entry name" value="DUF4143"/>
    <property type="match status" value="1"/>
</dbReference>
<name>X1ICV0_9ZZZZ</name>
<dbReference type="InterPro" id="IPR025420">
    <property type="entry name" value="DUF4143"/>
</dbReference>
<feature type="domain" description="DUF4143" evidence="1">
    <location>
        <begin position="1"/>
        <end position="78"/>
    </location>
</feature>